<accession>A0ABQ1MF66</accession>
<reference evidence="4" key="1">
    <citation type="journal article" date="2019" name="Int. J. Syst. Evol. Microbiol.">
        <title>The Global Catalogue of Microorganisms (GCM) 10K type strain sequencing project: providing services to taxonomists for standard genome sequencing and annotation.</title>
        <authorList>
            <consortium name="The Broad Institute Genomics Platform"/>
            <consortium name="The Broad Institute Genome Sequencing Center for Infectious Disease"/>
            <person name="Wu L."/>
            <person name="Ma J."/>
        </authorList>
    </citation>
    <scope>NUCLEOTIDE SEQUENCE [LARGE SCALE GENOMIC DNA]</scope>
    <source>
        <strain evidence="4">CGMCC 1.10832</strain>
    </source>
</reference>
<gene>
    <name evidence="3" type="ORF">GCM10011506_24340</name>
</gene>
<dbReference type="PANTHER" id="PTHR44520">
    <property type="entry name" value="RESPONSE REGULATOR RCP1-RELATED"/>
    <property type="match status" value="1"/>
</dbReference>
<dbReference type="RefSeq" id="WP_188463742.1">
    <property type="nucleotide sequence ID" value="NZ_BAABHU010000007.1"/>
</dbReference>
<keyword evidence="1" id="KW-0597">Phosphoprotein</keyword>
<comment type="caution">
    <text evidence="3">The sequence shown here is derived from an EMBL/GenBank/DDBJ whole genome shotgun (WGS) entry which is preliminary data.</text>
</comment>
<dbReference type="PANTHER" id="PTHR44520:SF2">
    <property type="entry name" value="RESPONSE REGULATOR RCP1"/>
    <property type="match status" value="1"/>
</dbReference>
<sequence>MKWHLLLVDDDEVSIKISSFMIEETHFHPAPISFENGLRASEYLREVYKKEEKYVIFLDINMPVMNGWEFLDEIKNFTEPANVKILIVSSSVHEDDKTRAGASEFVIQYLSKPVSPDTLEELKHSASLGFLFNE</sequence>
<dbReference type="InterPro" id="IPR052893">
    <property type="entry name" value="TCS_response_regulator"/>
</dbReference>
<dbReference type="Proteomes" id="UP000636010">
    <property type="component" value="Unassembled WGS sequence"/>
</dbReference>
<dbReference type="EMBL" id="BMEC01000007">
    <property type="protein sequence ID" value="GGC38092.1"/>
    <property type="molecule type" value="Genomic_DNA"/>
</dbReference>
<evidence type="ECO:0000259" key="2">
    <source>
        <dbReference type="PROSITE" id="PS50110"/>
    </source>
</evidence>
<evidence type="ECO:0000256" key="1">
    <source>
        <dbReference type="PROSITE-ProRule" id="PRU00169"/>
    </source>
</evidence>
<feature type="domain" description="Response regulatory" evidence="2">
    <location>
        <begin position="4"/>
        <end position="127"/>
    </location>
</feature>
<dbReference type="SUPFAM" id="SSF52172">
    <property type="entry name" value="CheY-like"/>
    <property type="match status" value="1"/>
</dbReference>
<organism evidence="3 4">
    <name type="scientific">Marivirga lumbricoides</name>
    <dbReference type="NCBI Taxonomy" id="1046115"/>
    <lineage>
        <taxon>Bacteria</taxon>
        <taxon>Pseudomonadati</taxon>
        <taxon>Bacteroidota</taxon>
        <taxon>Cytophagia</taxon>
        <taxon>Cytophagales</taxon>
        <taxon>Marivirgaceae</taxon>
        <taxon>Marivirga</taxon>
    </lineage>
</organism>
<protein>
    <submittedName>
        <fullName evidence="3">Response regulator</fullName>
    </submittedName>
</protein>
<proteinExistence type="predicted"/>
<evidence type="ECO:0000313" key="3">
    <source>
        <dbReference type="EMBL" id="GGC38092.1"/>
    </source>
</evidence>
<keyword evidence="4" id="KW-1185">Reference proteome</keyword>
<dbReference type="PROSITE" id="PS50110">
    <property type="entry name" value="RESPONSE_REGULATORY"/>
    <property type="match status" value="1"/>
</dbReference>
<evidence type="ECO:0000313" key="4">
    <source>
        <dbReference type="Proteomes" id="UP000636010"/>
    </source>
</evidence>
<dbReference type="Gene3D" id="3.40.50.2300">
    <property type="match status" value="1"/>
</dbReference>
<name>A0ABQ1MF66_9BACT</name>
<dbReference type="InterPro" id="IPR001789">
    <property type="entry name" value="Sig_transdc_resp-reg_receiver"/>
</dbReference>
<dbReference type="Pfam" id="PF00072">
    <property type="entry name" value="Response_reg"/>
    <property type="match status" value="1"/>
</dbReference>
<feature type="modified residue" description="4-aspartylphosphate" evidence="1">
    <location>
        <position position="59"/>
    </location>
</feature>
<dbReference type="SMART" id="SM00448">
    <property type="entry name" value="REC"/>
    <property type="match status" value="1"/>
</dbReference>
<dbReference type="InterPro" id="IPR011006">
    <property type="entry name" value="CheY-like_superfamily"/>
</dbReference>